<proteinExistence type="predicted"/>
<keyword evidence="1" id="KW-0175">Coiled coil</keyword>
<keyword evidence="4" id="KW-1185">Reference proteome</keyword>
<dbReference type="AlphaFoldDB" id="A0A085M2V3"/>
<feature type="region of interest" description="Disordered" evidence="2">
    <location>
        <begin position="705"/>
        <end position="726"/>
    </location>
</feature>
<accession>A0A085M2V3</accession>
<evidence type="ECO:0000256" key="2">
    <source>
        <dbReference type="SAM" id="MobiDB-lite"/>
    </source>
</evidence>
<dbReference type="EMBL" id="KL363238">
    <property type="protein sequence ID" value="KFD51549.1"/>
    <property type="molecule type" value="Genomic_DNA"/>
</dbReference>
<name>A0A085M2V3_9BILA</name>
<feature type="coiled-coil region" evidence="1">
    <location>
        <begin position="6"/>
        <end position="172"/>
    </location>
</feature>
<feature type="coiled-coil region" evidence="1">
    <location>
        <begin position="652"/>
        <end position="693"/>
    </location>
</feature>
<organism evidence="3 4">
    <name type="scientific">Trichuris suis</name>
    <name type="common">pig whipworm</name>
    <dbReference type="NCBI Taxonomy" id="68888"/>
    <lineage>
        <taxon>Eukaryota</taxon>
        <taxon>Metazoa</taxon>
        <taxon>Ecdysozoa</taxon>
        <taxon>Nematoda</taxon>
        <taxon>Enoplea</taxon>
        <taxon>Dorylaimia</taxon>
        <taxon>Trichinellida</taxon>
        <taxon>Trichuridae</taxon>
        <taxon>Trichuris</taxon>
    </lineage>
</organism>
<protein>
    <submittedName>
        <fullName evidence="3">Uncharacterized protein</fullName>
    </submittedName>
</protein>
<gene>
    <name evidence="3" type="ORF">M513_07599</name>
</gene>
<feature type="compositionally biased region" description="Basic and acidic residues" evidence="2">
    <location>
        <begin position="715"/>
        <end position="726"/>
    </location>
</feature>
<reference evidence="3 4" key="1">
    <citation type="journal article" date="2014" name="Nat. Genet.">
        <title>Genome and transcriptome of the porcine whipworm Trichuris suis.</title>
        <authorList>
            <person name="Jex A.R."/>
            <person name="Nejsum P."/>
            <person name="Schwarz E.M."/>
            <person name="Hu L."/>
            <person name="Young N.D."/>
            <person name="Hall R.S."/>
            <person name="Korhonen P.K."/>
            <person name="Liao S."/>
            <person name="Thamsborg S."/>
            <person name="Xia J."/>
            <person name="Xu P."/>
            <person name="Wang S."/>
            <person name="Scheerlinck J.P."/>
            <person name="Hofmann A."/>
            <person name="Sternberg P.W."/>
            <person name="Wang J."/>
            <person name="Gasser R.B."/>
        </authorList>
    </citation>
    <scope>NUCLEOTIDE SEQUENCE [LARGE SCALE GENOMIC DNA]</scope>
    <source>
        <strain evidence="3">DCEP-RM93M</strain>
    </source>
</reference>
<evidence type="ECO:0000313" key="4">
    <source>
        <dbReference type="Proteomes" id="UP000030764"/>
    </source>
</evidence>
<evidence type="ECO:0000256" key="1">
    <source>
        <dbReference type="SAM" id="Coils"/>
    </source>
</evidence>
<dbReference type="Gene3D" id="1.10.287.1490">
    <property type="match status" value="1"/>
</dbReference>
<sequence>MLTIEVSSLQTLLSTLESEQEALRVELSKATEERNEAMTKAEMLENKCNELTACKEGMEEKSERLISEALQAANEQAQKELQSTIDDMSQRNLSKMAELRDMAQKWKSEATSLQDRLNNQDAELDEYNRAMEQWANERSTIDQQMKHLQEELEDEKKKAASFEEQLKKAESDRVHIASELTNASKEVECLRLEKNTLCLEHEQLMEKSKATFEALQKANGYIESLEAMDQSERNVTAAFTLLANLSQGYLSLLDKTATCIPDMEELVTDKSDISVDKHAAESVDSSHGLEDSLEKCRLQLTRFADLLARGDKPLDDLVNESALVGEVVTVVMESIDRLIKTCRLRSEAIKELRDSTNILLKEKESLKSEIDTFGPIKASCERSWSSFKASLSRLTPPTEDKLSVSPLLERDHILSRLEQVAAKCDEASVNYDFSAPFDSLVSMMQWLLETGDLRWQSHQASIGILDKKYHLLEKRFEEKINECNRLSDLRLSEEEAKVSRQKDAAAFFAEMETIFEELSSQMCQMNIPVLEASLECLGGLVLVCSQLKRLDEPLLRKEEFLNGVRLAYGSMLSSLESEATKLNKELSNSKENMRTIDILKAQLVSNDSQTQMLRVALQRLFDSVAHEFDQIQCRLCKFESAIGDSLSSLSQLDSALQQRHSLNEKLTSLRARNENLEAEVASKQKELELLRRTSVWSDWEQDELAASVHGSSPREPPDVETNAHRVPDDTHERDKVEVAKVELPSLECAPLAEALNGTLSSHDVKNSLSGQDTRSELSNRDYPTHLDQFAMRSEQTGHSAQERKRFDSVDFHPLFAEPTEAEV</sequence>
<evidence type="ECO:0000313" key="3">
    <source>
        <dbReference type="EMBL" id="KFD51549.1"/>
    </source>
</evidence>
<dbReference type="Proteomes" id="UP000030764">
    <property type="component" value="Unassembled WGS sequence"/>
</dbReference>